<sequence length="140" mass="15727">MENLLAQGLKPILETDLFSEYIHSLRHRISVLTSKLLSNDISGFSGMPQKALAFQFGFRCIHNKAVQFPYVHHNHRETLDGNQQMKYNVHTTLLIQQLILGGSLSEVQGDRTLSSIFSAGLRRQPNGSGANDAIKYRFNA</sequence>
<dbReference type="EMBL" id="JBBPBM010000005">
    <property type="protein sequence ID" value="KAK8583928.1"/>
    <property type="molecule type" value="Genomic_DNA"/>
</dbReference>
<evidence type="ECO:0000313" key="2">
    <source>
        <dbReference type="Proteomes" id="UP001472677"/>
    </source>
</evidence>
<name>A0ABR2FPC8_9ROSI</name>
<organism evidence="1 2">
    <name type="scientific">Hibiscus sabdariffa</name>
    <name type="common">roselle</name>
    <dbReference type="NCBI Taxonomy" id="183260"/>
    <lineage>
        <taxon>Eukaryota</taxon>
        <taxon>Viridiplantae</taxon>
        <taxon>Streptophyta</taxon>
        <taxon>Embryophyta</taxon>
        <taxon>Tracheophyta</taxon>
        <taxon>Spermatophyta</taxon>
        <taxon>Magnoliopsida</taxon>
        <taxon>eudicotyledons</taxon>
        <taxon>Gunneridae</taxon>
        <taxon>Pentapetalae</taxon>
        <taxon>rosids</taxon>
        <taxon>malvids</taxon>
        <taxon>Malvales</taxon>
        <taxon>Malvaceae</taxon>
        <taxon>Malvoideae</taxon>
        <taxon>Hibiscus</taxon>
    </lineage>
</organism>
<protein>
    <submittedName>
        <fullName evidence="1">Uncharacterized protein</fullName>
    </submittedName>
</protein>
<proteinExistence type="predicted"/>
<keyword evidence="2" id="KW-1185">Reference proteome</keyword>
<gene>
    <name evidence="1" type="ORF">V6N12_068182</name>
</gene>
<evidence type="ECO:0000313" key="1">
    <source>
        <dbReference type="EMBL" id="KAK8583928.1"/>
    </source>
</evidence>
<reference evidence="1 2" key="1">
    <citation type="journal article" date="2024" name="G3 (Bethesda)">
        <title>Genome assembly of Hibiscus sabdariffa L. provides insights into metabolisms of medicinal natural products.</title>
        <authorList>
            <person name="Kim T."/>
        </authorList>
    </citation>
    <scope>NUCLEOTIDE SEQUENCE [LARGE SCALE GENOMIC DNA]</scope>
    <source>
        <strain evidence="1">TK-2024</strain>
        <tissue evidence="1">Old leaves</tissue>
    </source>
</reference>
<dbReference type="Proteomes" id="UP001472677">
    <property type="component" value="Unassembled WGS sequence"/>
</dbReference>
<accession>A0ABR2FPC8</accession>
<comment type="caution">
    <text evidence="1">The sequence shown here is derived from an EMBL/GenBank/DDBJ whole genome shotgun (WGS) entry which is preliminary data.</text>
</comment>